<feature type="transmembrane region" description="Helical" evidence="6">
    <location>
        <begin position="126"/>
        <end position="146"/>
    </location>
</feature>
<dbReference type="GO" id="GO:0032472">
    <property type="term" value="P:Golgi calcium ion transport"/>
    <property type="evidence" value="ECO:0007669"/>
    <property type="project" value="TreeGrafter"/>
</dbReference>
<comment type="subcellular location">
    <subcellularLocation>
        <location evidence="1 6">Membrane</location>
        <topology evidence="1 6">Multi-pass membrane protein</topology>
    </subcellularLocation>
</comment>
<evidence type="ECO:0000256" key="1">
    <source>
        <dbReference type="ARBA" id="ARBA00004141"/>
    </source>
</evidence>
<name>A0A836CAP1_9STRA</name>
<dbReference type="PROSITE" id="PS01214">
    <property type="entry name" value="UPF0016"/>
    <property type="match status" value="1"/>
</dbReference>
<dbReference type="PROSITE" id="PS50222">
    <property type="entry name" value="EF_HAND_2"/>
    <property type="match status" value="1"/>
</dbReference>
<comment type="similarity">
    <text evidence="2 6">Belongs to the GDT1 family.</text>
</comment>
<dbReference type="AlphaFoldDB" id="A0A836CAP1"/>
<dbReference type="PANTHER" id="PTHR12608:SF1">
    <property type="entry name" value="TRANSMEMBRANE PROTEIN 165"/>
    <property type="match status" value="1"/>
</dbReference>
<keyword evidence="4 6" id="KW-1133">Transmembrane helix</keyword>
<dbReference type="GO" id="GO:0005384">
    <property type="term" value="F:manganese ion transmembrane transporter activity"/>
    <property type="evidence" value="ECO:0007669"/>
    <property type="project" value="TreeGrafter"/>
</dbReference>
<dbReference type="EMBL" id="JAFCMP010000525">
    <property type="protein sequence ID" value="KAG5177416.1"/>
    <property type="molecule type" value="Genomic_DNA"/>
</dbReference>
<dbReference type="GO" id="GO:0015085">
    <property type="term" value="F:calcium ion transmembrane transporter activity"/>
    <property type="evidence" value="ECO:0007669"/>
    <property type="project" value="TreeGrafter"/>
</dbReference>
<evidence type="ECO:0000313" key="10">
    <source>
        <dbReference type="Proteomes" id="UP000664859"/>
    </source>
</evidence>
<dbReference type="InterPro" id="IPR001727">
    <property type="entry name" value="GDT1-like"/>
</dbReference>
<feature type="compositionally biased region" description="Gly residues" evidence="7">
    <location>
        <begin position="215"/>
        <end position="236"/>
    </location>
</feature>
<accession>A0A836CAP1</accession>
<dbReference type="GO" id="GO:0005794">
    <property type="term" value="C:Golgi apparatus"/>
    <property type="evidence" value="ECO:0007669"/>
    <property type="project" value="TreeGrafter"/>
</dbReference>
<evidence type="ECO:0000256" key="5">
    <source>
        <dbReference type="ARBA" id="ARBA00023136"/>
    </source>
</evidence>
<evidence type="ECO:0000256" key="4">
    <source>
        <dbReference type="ARBA" id="ARBA00022989"/>
    </source>
</evidence>
<dbReference type="PROSITE" id="PS00018">
    <property type="entry name" value="EF_HAND_1"/>
    <property type="match status" value="1"/>
</dbReference>
<evidence type="ECO:0000256" key="2">
    <source>
        <dbReference type="ARBA" id="ARBA00009190"/>
    </source>
</evidence>
<organism evidence="9 10">
    <name type="scientific">Tribonema minus</name>
    <dbReference type="NCBI Taxonomy" id="303371"/>
    <lineage>
        <taxon>Eukaryota</taxon>
        <taxon>Sar</taxon>
        <taxon>Stramenopiles</taxon>
        <taxon>Ochrophyta</taxon>
        <taxon>PX clade</taxon>
        <taxon>Xanthophyceae</taxon>
        <taxon>Tribonematales</taxon>
        <taxon>Tribonemataceae</taxon>
        <taxon>Tribonema</taxon>
    </lineage>
</organism>
<feature type="transmembrane region" description="Helical" evidence="6">
    <location>
        <begin position="85"/>
        <end position="105"/>
    </location>
</feature>
<feature type="chain" id="PRO_5033101708" description="GDT1 family protein" evidence="6">
    <location>
        <begin position="24"/>
        <end position="329"/>
    </location>
</feature>
<dbReference type="Pfam" id="PF01169">
    <property type="entry name" value="GDT1"/>
    <property type="match status" value="2"/>
</dbReference>
<dbReference type="GO" id="GO:0032468">
    <property type="term" value="P:Golgi calcium ion homeostasis"/>
    <property type="evidence" value="ECO:0007669"/>
    <property type="project" value="TreeGrafter"/>
</dbReference>
<gene>
    <name evidence="9" type="ORF">JKP88DRAFT_196427</name>
</gene>
<feature type="domain" description="EF-hand" evidence="8">
    <location>
        <begin position="22"/>
        <end position="57"/>
    </location>
</feature>
<dbReference type="GO" id="GO:0016020">
    <property type="term" value="C:membrane"/>
    <property type="evidence" value="ECO:0007669"/>
    <property type="project" value="UniProtKB-SubCell"/>
</dbReference>
<proteinExistence type="inferred from homology"/>
<evidence type="ECO:0000256" key="3">
    <source>
        <dbReference type="ARBA" id="ARBA00022692"/>
    </source>
</evidence>
<dbReference type="InterPro" id="IPR018247">
    <property type="entry name" value="EF_Hand_1_Ca_BS"/>
</dbReference>
<keyword evidence="10" id="KW-1185">Reference proteome</keyword>
<evidence type="ECO:0000259" key="8">
    <source>
        <dbReference type="PROSITE" id="PS50222"/>
    </source>
</evidence>
<dbReference type="GO" id="GO:0005509">
    <property type="term" value="F:calcium ion binding"/>
    <property type="evidence" value="ECO:0007669"/>
    <property type="project" value="InterPro"/>
</dbReference>
<protein>
    <recommendedName>
        <fullName evidence="6">GDT1 family protein</fullName>
    </recommendedName>
</protein>
<feature type="transmembrane region" description="Helical" evidence="6">
    <location>
        <begin position="308"/>
        <end position="327"/>
    </location>
</feature>
<sequence>MPSRHAAVVAGALIVCLLAVTAAALSTDQAFAQADKNHNGSLDKGEFAAFAERLQAQIASVLGNGEGAAAKLDSAGGGSLGVPTWLAGGPGFWGGFVSGVGMIIATEIGDKTFFIAAIMAMQYSRMLVFAGAITALAIMTVLSAALGFALPNILPREYTHYAGALLFLYFGVKMLKEGFEADDGGPSEELAEVEQELMLKRNADEGDVEQTPHSGNGGGGAKSDGHKNGGGGAGGGADKKDAWGVFSQGLTLTFLAEWGDRSQIATIALAAAKDVVGVTVGGILGHSLCTGMAVVGGRLLAARISERTVHLVGGGLFLVFGLHSLIFGL</sequence>
<evidence type="ECO:0000256" key="6">
    <source>
        <dbReference type="RuleBase" id="RU365102"/>
    </source>
</evidence>
<keyword evidence="6" id="KW-0732">Signal</keyword>
<keyword evidence="5 6" id="KW-0472">Membrane</keyword>
<keyword evidence="3 6" id="KW-0812">Transmembrane</keyword>
<comment type="caution">
    <text evidence="6">Lacks conserved residue(s) required for the propagation of feature annotation.</text>
</comment>
<dbReference type="InterPro" id="IPR002048">
    <property type="entry name" value="EF_hand_dom"/>
</dbReference>
<dbReference type="PANTHER" id="PTHR12608">
    <property type="entry name" value="TRANSMEMBRANE PROTEIN HTP-1 RELATED"/>
    <property type="match status" value="1"/>
</dbReference>
<reference evidence="9" key="1">
    <citation type="submission" date="2021-02" db="EMBL/GenBank/DDBJ databases">
        <title>First Annotated Genome of the Yellow-green Alga Tribonema minus.</title>
        <authorList>
            <person name="Mahan K.M."/>
        </authorList>
    </citation>
    <scope>NUCLEOTIDE SEQUENCE</scope>
    <source>
        <strain evidence="9">UTEX B ZZ1240</strain>
    </source>
</reference>
<feature type="signal peptide" evidence="6">
    <location>
        <begin position="1"/>
        <end position="23"/>
    </location>
</feature>
<evidence type="ECO:0000256" key="7">
    <source>
        <dbReference type="SAM" id="MobiDB-lite"/>
    </source>
</evidence>
<comment type="caution">
    <text evidence="9">The sequence shown here is derived from an EMBL/GenBank/DDBJ whole genome shotgun (WGS) entry which is preliminary data.</text>
</comment>
<dbReference type="InterPro" id="IPR049555">
    <property type="entry name" value="GDT1-like_CS"/>
</dbReference>
<dbReference type="Proteomes" id="UP000664859">
    <property type="component" value="Unassembled WGS sequence"/>
</dbReference>
<evidence type="ECO:0000313" key="9">
    <source>
        <dbReference type="EMBL" id="KAG5177416.1"/>
    </source>
</evidence>
<dbReference type="Gene3D" id="1.10.238.10">
    <property type="entry name" value="EF-hand"/>
    <property type="match status" value="1"/>
</dbReference>
<feature type="region of interest" description="Disordered" evidence="7">
    <location>
        <begin position="204"/>
        <end position="236"/>
    </location>
</feature>
<dbReference type="OrthoDB" id="442680at2759"/>